<keyword evidence="1 3" id="KW-0378">Hydrolase</keyword>
<evidence type="ECO:0000313" key="3">
    <source>
        <dbReference type="EMBL" id="QEF98224.1"/>
    </source>
</evidence>
<dbReference type="Pfam" id="PF04371">
    <property type="entry name" value="PAD_porph"/>
    <property type="match status" value="1"/>
</dbReference>
<organism evidence="3 4">
    <name type="scientific">Stieleria maiorica</name>
    <dbReference type="NCBI Taxonomy" id="2795974"/>
    <lineage>
        <taxon>Bacteria</taxon>
        <taxon>Pseudomonadati</taxon>
        <taxon>Planctomycetota</taxon>
        <taxon>Planctomycetia</taxon>
        <taxon>Pirellulales</taxon>
        <taxon>Pirellulaceae</taxon>
        <taxon>Stieleria</taxon>
    </lineage>
</organism>
<reference evidence="3 4" key="1">
    <citation type="submission" date="2019-02" db="EMBL/GenBank/DDBJ databases">
        <title>Planctomycetal bacteria perform biofilm scaping via a novel small molecule.</title>
        <authorList>
            <person name="Jeske O."/>
            <person name="Boedeker C."/>
            <person name="Wiegand S."/>
            <person name="Breitling P."/>
            <person name="Kallscheuer N."/>
            <person name="Jogler M."/>
            <person name="Rohde M."/>
            <person name="Petersen J."/>
            <person name="Medema M.H."/>
            <person name="Surup F."/>
            <person name="Jogler C."/>
        </authorList>
    </citation>
    <scope>NUCLEOTIDE SEQUENCE [LARGE SCALE GENOMIC DNA]</scope>
    <source>
        <strain evidence="3 4">Mal15</strain>
    </source>
</reference>
<name>A0A5B9MF54_9BACT</name>
<feature type="compositionally biased region" description="Polar residues" evidence="2">
    <location>
        <begin position="9"/>
        <end position="24"/>
    </location>
</feature>
<proteinExistence type="predicted"/>
<dbReference type="GO" id="GO:0009446">
    <property type="term" value="P:putrescine biosynthetic process"/>
    <property type="evidence" value="ECO:0007669"/>
    <property type="project" value="InterPro"/>
</dbReference>
<evidence type="ECO:0000256" key="2">
    <source>
        <dbReference type="SAM" id="MobiDB-lite"/>
    </source>
</evidence>
<dbReference type="SUPFAM" id="SSF55909">
    <property type="entry name" value="Pentein"/>
    <property type="match status" value="1"/>
</dbReference>
<dbReference type="PANTHER" id="PTHR31377:SF0">
    <property type="entry name" value="AGMATINE DEIMINASE-RELATED"/>
    <property type="match status" value="1"/>
</dbReference>
<dbReference type="KEGG" id="smam:Mal15_22730"/>
<gene>
    <name evidence="3" type="primary">aguA_1</name>
    <name evidence="3" type="ORF">Mal15_22730</name>
</gene>
<keyword evidence="4" id="KW-1185">Reference proteome</keyword>
<dbReference type="AlphaFoldDB" id="A0A5B9MF54"/>
<dbReference type="Proteomes" id="UP000321353">
    <property type="component" value="Chromosome"/>
</dbReference>
<dbReference type="Gene3D" id="3.75.10.10">
    <property type="entry name" value="L-arginine/glycine Amidinotransferase, Chain A"/>
    <property type="match status" value="1"/>
</dbReference>
<dbReference type="InterPro" id="IPR007466">
    <property type="entry name" value="Peptidyl-Arg-deiminase_porph"/>
</dbReference>
<dbReference type="PANTHER" id="PTHR31377">
    <property type="entry name" value="AGMATINE DEIMINASE-RELATED"/>
    <property type="match status" value="1"/>
</dbReference>
<dbReference type="GO" id="GO:0047632">
    <property type="term" value="F:agmatine deiminase activity"/>
    <property type="evidence" value="ECO:0007669"/>
    <property type="project" value="UniProtKB-EC"/>
</dbReference>
<sequence length="675" mass="74812">MVGFARGVSNRSAQSDNSIQATASEKTDADAHVKALELSLTAADAFARQSLEETMASQEAVLTDLARAYGNESDPTFAQTFLSTSGETYSQYVQNQHYGKSDQVANVLFRLGQTRFLQGDGMQAIDALNRSIAAPSIASDPRLRSRALNMRGCVQATLGDWEHGTADFQESFTSLVGQPGSRRLAAIALRNLCYATQAQGIDGKEYLYKAIEFLAPWSESKSLTVEHEMLVDFRAELCLLLVIDGEHESAQRVCDQIQGDLQSLLAKTQNLAKRQAHRYRYEDALLQIRACTGAIAAEAVHDDQPEVSHRRPVPQWRPLVDLRSELVSSDRLLRGTMVGEFERQSSFAVAWCSFDWTERIVTSIAKHLSARADLVIVADNPDSLKRAGRSLTAAGVDLNRVDFRMLETEVPWFRDCGPIVSVAPGGRTIWFDSQLTRRNTDFRPICDSLPERIVDFAGTLVGRTPLRVEGGMLASNGRGLTITSEAMLQKNAEYGFSPQAIRDELMRITGAKELVVVPTLENEPTSHVDMFLTFVDPVTVVVGQYSDADDPNAAVLDEVARQLSEFNDDGQRLRVHRVPMSPRTDDHFRTYTNVVFGNGVLLVPSYAGHERLEADVRQIYQTLLPDWEIVFIDCTRLIELDGALHCLVTNLGPAGLDRTRGSVQVRTEAKRDESK</sequence>
<dbReference type="EMBL" id="CP036264">
    <property type="protein sequence ID" value="QEF98224.1"/>
    <property type="molecule type" value="Genomic_DNA"/>
</dbReference>
<accession>A0A5B9MF54</accession>
<evidence type="ECO:0000256" key="1">
    <source>
        <dbReference type="ARBA" id="ARBA00022801"/>
    </source>
</evidence>
<dbReference type="EC" id="3.5.3.12" evidence="3"/>
<dbReference type="GO" id="GO:0004668">
    <property type="term" value="F:protein-arginine deiminase activity"/>
    <property type="evidence" value="ECO:0007669"/>
    <property type="project" value="InterPro"/>
</dbReference>
<feature type="region of interest" description="Disordered" evidence="2">
    <location>
        <begin position="1"/>
        <end position="26"/>
    </location>
</feature>
<dbReference type="InterPro" id="IPR011990">
    <property type="entry name" value="TPR-like_helical_dom_sf"/>
</dbReference>
<protein>
    <submittedName>
        <fullName evidence="3">Agmatine deiminase</fullName>
        <ecNumber evidence="3">3.5.3.12</ecNumber>
    </submittedName>
</protein>
<dbReference type="Gene3D" id="1.25.40.10">
    <property type="entry name" value="Tetratricopeptide repeat domain"/>
    <property type="match status" value="1"/>
</dbReference>
<evidence type="ECO:0000313" key="4">
    <source>
        <dbReference type="Proteomes" id="UP000321353"/>
    </source>
</evidence>
<dbReference type="SUPFAM" id="SSF48452">
    <property type="entry name" value="TPR-like"/>
    <property type="match status" value="1"/>
</dbReference>